<evidence type="ECO:0000313" key="2">
    <source>
        <dbReference type="Proteomes" id="UP001595533"/>
    </source>
</evidence>
<dbReference type="SUPFAM" id="SSF53448">
    <property type="entry name" value="Nucleotide-diphospho-sugar transferases"/>
    <property type="match status" value="1"/>
</dbReference>
<name>A0ABV7JE56_9GAMM</name>
<accession>A0ABV7JE56</accession>
<organism evidence="1 2">
    <name type="scientific">Marinicella sediminis</name>
    <dbReference type="NCBI Taxonomy" id="1792834"/>
    <lineage>
        <taxon>Bacteria</taxon>
        <taxon>Pseudomonadati</taxon>
        <taxon>Pseudomonadota</taxon>
        <taxon>Gammaproteobacteria</taxon>
        <taxon>Lysobacterales</taxon>
        <taxon>Marinicellaceae</taxon>
        <taxon>Marinicella</taxon>
    </lineage>
</organism>
<dbReference type="EMBL" id="JBHRTS010000003">
    <property type="protein sequence ID" value="MFC3193707.1"/>
    <property type="molecule type" value="Genomic_DNA"/>
</dbReference>
<comment type="caution">
    <text evidence="1">The sequence shown here is derived from an EMBL/GenBank/DDBJ whole genome shotgun (WGS) entry which is preliminary data.</text>
</comment>
<reference evidence="2" key="1">
    <citation type="journal article" date="2019" name="Int. J. Syst. Evol. Microbiol.">
        <title>The Global Catalogue of Microorganisms (GCM) 10K type strain sequencing project: providing services to taxonomists for standard genome sequencing and annotation.</title>
        <authorList>
            <consortium name="The Broad Institute Genomics Platform"/>
            <consortium name="The Broad Institute Genome Sequencing Center for Infectious Disease"/>
            <person name="Wu L."/>
            <person name="Ma J."/>
        </authorList>
    </citation>
    <scope>NUCLEOTIDE SEQUENCE [LARGE SCALE GENOMIC DNA]</scope>
    <source>
        <strain evidence="2">KCTC 42953</strain>
    </source>
</reference>
<evidence type="ECO:0008006" key="3">
    <source>
        <dbReference type="Google" id="ProtNLM"/>
    </source>
</evidence>
<proteinExistence type="predicted"/>
<dbReference type="RefSeq" id="WP_077411486.1">
    <property type="nucleotide sequence ID" value="NZ_JBHRTS010000003.1"/>
</dbReference>
<gene>
    <name evidence="1" type="ORF">ACFODZ_05600</name>
</gene>
<dbReference type="Proteomes" id="UP001595533">
    <property type="component" value="Unassembled WGS sequence"/>
</dbReference>
<keyword evidence="2" id="KW-1185">Reference proteome</keyword>
<dbReference type="InterPro" id="IPR029044">
    <property type="entry name" value="Nucleotide-diphossugar_trans"/>
</dbReference>
<dbReference type="Gene3D" id="3.90.550.10">
    <property type="entry name" value="Spore Coat Polysaccharide Biosynthesis Protein SpsA, Chain A"/>
    <property type="match status" value="1"/>
</dbReference>
<sequence length="405" mass="46204">MAHVDKAVKQYLSQYTDPMVPDLAQITGQWDHVLIVPVCDEHPDFMRQLMSHHGHELVLLIVVVNRPQKHPRSTDWQLSNHTLVCQWQAAAELLVSISDEVTLLSTVDGFDVLLVDHNLLPYEDHKGVGLARKVAADMALKLVVTGHIKTPWIFSTDADVILPAGYFQVPEQIGGDDLACSLRFQHISTDPQLLALQDAYDFKMYYYQQGIRFIGSAYNYIPLGSTLIIHAEAYAKIRGFPVRSGGEDFYLLNKVAKLGGVFQPEQPVVEINVRMSERVPFGTGPAIRKIRADIEQGQLPLYYHPRIFVILKKWRNQLLDYYHQQQLPVADEGLNECWDMETVLVKAMGQTNSEQRWQQFIHEWLDAFKLLKSVHFLRGRYPSLDRESLLMEPGYALVTGGERSQ</sequence>
<protein>
    <recommendedName>
        <fullName evidence="3">Glycosyltransferase family 2 protein</fullName>
    </recommendedName>
</protein>
<evidence type="ECO:0000313" key="1">
    <source>
        <dbReference type="EMBL" id="MFC3193707.1"/>
    </source>
</evidence>